<evidence type="ECO:0000313" key="2">
    <source>
        <dbReference type="Proteomes" id="UP001281147"/>
    </source>
</evidence>
<name>A0ACC3MJW0_9PEZI</name>
<organism evidence="1 2">
    <name type="scientific">Vermiconidia calcicola</name>
    <dbReference type="NCBI Taxonomy" id="1690605"/>
    <lineage>
        <taxon>Eukaryota</taxon>
        <taxon>Fungi</taxon>
        <taxon>Dikarya</taxon>
        <taxon>Ascomycota</taxon>
        <taxon>Pezizomycotina</taxon>
        <taxon>Dothideomycetes</taxon>
        <taxon>Dothideomycetidae</taxon>
        <taxon>Mycosphaerellales</taxon>
        <taxon>Extremaceae</taxon>
        <taxon>Vermiconidia</taxon>
    </lineage>
</organism>
<dbReference type="EMBL" id="JAUTXU010000235">
    <property type="protein sequence ID" value="KAK3696858.1"/>
    <property type="molecule type" value="Genomic_DNA"/>
</dbReference>
<gene>
    <name evidence="1" type="ORF">LTR37_017764</name>
</gene>
<keyword evidence="2" id="KW-1185">Reference proteome</keyword>
<dbReference type="Proteomes" id="UP001281147">
    <property type="component" value="Unassembled WGS sequence"/>
</dbReference>
<accession>A0ACC3MJW0</accession>
<comment type="caution">
    <text evidence="1">The sequence shown here is derived from an EMBL/GenBank/DDBJ whole genome shotgun (WGS) entry which is preliminary data.</text>
</comment>
<proteinExistence type="predicted"/>
<sequence length="647" mass="69033">MSTQPNNNGLTTSTTTSSSLRPRAKRLISGLSEGDESAPNSFDSPPRRIASPVPSPFDSRSASPIPPAHPQRTSNTSQRFAGNSWGRRAQVGGGQRKANAAENSLSPSSLAGLWGSSWSTLSGIASDFLGNDVAAASTTGSVKGSSRQQKRPLGTVQHRQRLSSSTTAPGEWGPSAPTSHPASRDIGSGTKAERESALRAQKMKDMLMRQDSSYADALGKFKRRLSDDHESMSAPPGENDDRAALVYLHHVQKDDTLAGITIKYNCSANVLRKANRMWPNDTVQSRQTIVLPVDACGVKGRPVPGPEAVILLESAGTADAERVDDMQAEEVPTPTVKAPSLPNGENSRDRSISISTNATSRRASSSIAAGDEPPWHHDSWVLFPNNPNPTEIARLSRRALGYFPPARRKNSMSFSDLDTPSTSLDLRRNSTANDTHSPAPQRPRRTRKLSNAGNGYFPSYLAGPGGVGTMGSNVRFPGPAQDGLNKVFAKHLPDVAPPRNQVDLYQPDLPMYSDDTGSGYATPNLLQNHNANLNIENVGGAIESWVRRIASKAMTPTEQKGKARAARASVGQSGRGGGGVGDLIEMTDEFEIGGDDDDEEEERGRTGRTNSVIHLGSEGGSGANYFGGEVAKRVESRSQGAKGRKDD</sequence>
<evidence type="ECO:0000313" key="1">
    <source>
        <dbReference type="EMBL" id="KAK3696858.1"/>
    </source>
</evidence>
<protein>
    <submittedName>
        <fullName evidence="1">Uncharacterized protein</fullName>
    </submittedName>
</protein>
<reference evidence="1" key="1">
    <citation type="submission" date="2023-07" db="EMBL/GenBank/DDBJ databases">
        <title>Black Yeasts Isolated from many extreme environments.</title>
        <authorList>
            <person name="Coleine C."/>
            <person name="Stajich J.E."/>
            <person name="Selbmann L."/>
        </authorList>
    </citation>
    <scope>NUCLEOTIDE SEQUENCE</scope>
    <source>
        <strain evidence="1">CCFEE 5714</strain>
    </source>
</reference>